<sequence length="174" mass="19777">MIFRDNLWSKKDYKKNILFDKKGSKRIKRTLLVFSFVSKALSADTFSPSHLILISLASSYFSSRSTANFFLSLLNSLSRAHILLSKSAILFKEASSLSTGARLWPRLTLASSFCFIKGRSVSLDVFWRRKTTDLGLSMRMAEERRLASDLVGESDRLDTSESELYESDINEQLV</sequence>
<gene>
    <name evidence="1" type="ORF">BpHYR1_049058</name>
</gene>
<organism evidence="1 2">
    <name type="scientific">Brachionus plicatilis</name>
    <name type="common">Marine rotifer</name>
    <name type="synonym">Brachionus muelleri</name>
    <dbReference type="NCBI Taxonomy" id="10195"/>
    <lineage>
        <taxon>Eukaryota</taxon>
        <taxon>Metazoa</taxon>
        <taxon>Spiralia</taxon>
        <taxon>Gnathifera</taxon>
        <taxon>Rotifera</taxon>
        <taxon>Eurotatoria</taxon>
        <taxon>Monogononta</taxon>
        <taxon>Pseudotrocha</taxon>
        <taxon>Ploima</taxon>
        <taxon>Brachionidae</taxon>
        <taxon>Brachionus</taxon>
    </lineage>
</organism>
<dbReference type="Proteomes" id="UP000276133">
    <property type="component" value="Unassembled WGS sequence"/>
</dbReference>
<dbReference type="AlphaFoldDB" id="A0A3M7SE40"/>
<reference evidence="1 2" key="1">
    <citation type="journal article" date="2018" name="Sci. Rep.">
        <title>Genomic signatures of local adaptation to the degree of environmental predictability in rotifers.</title>
        <authorList>
            <person name="Franch-Gras L."/>
            <person name="Hahn C."/>
            <person name="Garcia-Roger E.M."/>
            <person name="Carmona M.J."/>
            <person name="Serra M."/>
            <person name="Gomez A."/>
        </authorList>
    </citation>
    <scope>NUCLEOTIDE SEQUENCE [LARGE SCALE GENOMIC DNA]</scope>
    <source>
        <strain evidence="1">HYR1</strain>
    </source>
</reference>
<name>A0A3M7SE40_BRAPC</name>
<comment type="caution">
    <text evidence="1">The sequence shown here is derived from an EMBL/GenBank/DDBJ whole genome shotgun (WGS) entry which is preliminary data.</text>
</comment>
<accession>A0A3M7SE40</accession>
<evidence type="ECO:0000313" key="2">
    <source>
        <dbReference type="Proteomes" id="UP000276133"/>
    </source>
</evidence>
<keyword evidence="2" id="KW-1185">Reference proteome</keyword>
<evidence type="ECO:0000313" key="1">
    <source>
        <dbReference type="EMBL" id="RNA34056.1"/>
    </source>
</evidence>
<proteinExistence type="predicted"/>
<protein>
    <submittedName>
        <fullName evidence="1">Uncharacterized protein</fullName>
    </submittedName>
</protein>
<dbReference type="EMBL" id="REGN01001529">
    <property type="protein sequence ID" value="RNA34056.1"/>
    <property type="molecule type" value="Genomic_DNA"/>
</dbReference>